<dbReference type="EMBL" id="SJPS01000001">
    <property type="protein sequence ID" value="TWU29590.1"/>
    <property type="molecule type" value="Genomic_DNA"/>
</dbReference>
<evidence type="ECO:0000313" key="2">
    <source>
        <dbReference type="EMBL" id="TWU29590.1"/>
    </source>
</evidence>
<feature type="region of interest" description="Disordered" evidence="1">
    <location>
        <begin position="42"/>
        <end position="61"/>
    </location>
</feature>
<accession>A0A5C6CYF1</accession>
<comment type="caution">
    <text evidence="2">The sequence shown here is derived from an EMBL/GenBank/DDBJ whole genome shotgun (WGS) entry which is preliminary data.</text>
</comment>
<feature type="region of interest" description="Disordered" evidence="1">
    <location>
        <begin position="1"/>
        <end position="24"/>
    </location>
</feature>
<reference evidence="2 3" key="1">
    <citation type="submission" date="2019-02" db="EMBL/GenBank/DDBJ databases">
        <title>Deep-cultivation of Planctomycetes and their phenomic and genomic characterization uncovers novel biology.</title>
        <authorList>
            <person name="Wiegand S."/>
            <person name="Jogler M."/>
            <person name="Boedeker C."/>
            <person name="Pinto D."/>
            <person name="Vollmers J."/>
            <person name="Rivas-Marin E."/>
            <person name="Kohn T."/>
            <person name="Peeters S.H."/>
            <person name="Heuer A."/>
            <person name="Rast P."/>
            <person name="Oberbeckmann S."/>
            <person name="Bunk B."/>
            <person name="Jeske O."/>
            <person name="Meyerdierks A."/>
            <person name="Storesund J.E."/>
            <person name="Kallscheuer N."/>
            <person name="Luecker S."/>
            <person name="Lage O.M."/>
            <person name="Pohl T."/>
            <person name="Merkel B.J."/>
            <person name="Hornburger P."/>
            <person name="Mueller R.-W."/>
            <person name="Bruemmer F."/>
            <person name="Labrenz M."/>
            <person name="Spormann A.M."/>
            <person name="Op Den Camp H."/>
            <person name="Overmann J."/>
            <person name="Amann R."/>
            <person name="Jetten M.S.M."/>
            <person name="Mascher T."/>
            <person name="Medema M.H."/>
            <person name="Devos D.P."/>
            <person name="Kaster A.-K."/>
            <person name="Ovreas L."/>
            <person name="Rohde M."/>
            <person name="Galperin M.Y."/>
            <person name="Jogler C."/>
        </authorList>
    </citation>
    <scope>NUCLEOTIDE SEQUENCE [LARGE SCALE GENOMIC DNA]</scope>
    <source>
        <strain evidence="2 3">Pla144</strain>
    </source>
</reference>
<dbReference type="Proteomes" id="UP000318437">
    <property type="component" value="Unassembled WGS sequence"/>
</dbReference>
<proteinExistence type="predicted"/>
<evidence type="ECO:0000313" key="3">
    <source>
        <dbReference type="Proteomes" id="UP000318437"/>
    </source>
</evidence>
<feature type="compositionally biased region" description="Polar residues" evidence="1">
    <location>
        <begin position="12"/>
        <end position="24"/>
    </location>
</feature>
<keyword evidence="3" id="KW-1185">Reference proteome</keyword>
<dbReference type="AlphaFoldDB" id="A0A5C6CYF1"/>
<organism evidence="2 3">
    <name type="scientific">Bythopirellula polymerisocia</name>
    <dbReference type="NCBI Taxonomy" id="2528003"/>
    <lineage>
        <taxon>Bacteria</taxon>
        <taxon>Pseudomonadati</taxon>
        <taxon>Planctomycetota</taxon>
        <taxon>Planctomycetia</taxon>
        <taxon>Pirellulales</taxon>
        <taxon>Lacipirellulaceae</taxon>
        <taxon>Bythopirellula</taxon>
    </lineage>
</organism>
<protein>
    <submittedName>
        <fullName evidence="2">Uncharacterized protein</fullName>
    </submittedName>
</protein>
<sequence>MQRCVPNDVAETANNPRTISSSAKSDVMPRIHLGRLFDRIVATQGGGASPPPSSPGRRGPRIEIPIRPDSIRTIHGLSTVQLRSATFTSLLTTKHKEPSANLRYLLLLQNLMPASKLNFRLCRTFLRKGAGNANGASACRAEAISRRSLLNLVASKWVMNAALRKSKKCHHIDNATTCLDQR</sequence>
<evidence type="ECO:0000256" key="1">
    <source>
        <dbReference type="SAM" id="MobiDB-lite"/>
    </source>
</evidence>
<gene>
    <name evidence="2" type="ORF">Pla144_03680</name>
</gene>
<name>A0A5C6CYF1_9BACT</name>